<accession>A0AAW0DNY1</accession>
<dbReference type="PANTHER" id="PTHR43433:SF5">
    <property type="entry name" value="AB HYDROLASE-1 DOMAIN-CONTAINING PROTEIN"/>
    <property type="match status" value="1"/>
</dbReference>
<dbReference type="PANTHER" id="PTHR43433">
    <property type="entry name" value="HYDROLASE, ALPHA/BETA FOLD FAMILY PROTEIN"/>
    <property type="match status" value="1"/>
</dbReference>
<dbReference type="Gene3D" id="3.40.50.1820">
    <property type="entry name" value="alpha/beta hydrolase"/>
    <property type="match status" value="1"/>
</dbReference>
<evidence type="ECO:0000259" key="1">
    <source>
        <dbReference type="Pfam" id="PF00561"/>
    </source>
</evidence>
<dbReference type="Pfam" id="PF00561">
    <property type="entry name" value="Abhydrolase_1"/>
    <property type="match status" value="1"/>
</dbReference>
<dbReference type="AlphaFoldDB" id="A0AAW0DNY1"/>
<dbReference type="InterPro" id="IPR000639">
    <property type="entry name" value="Epox_hydrolase-like"/>
</dbReference>
<dbReference type="InterPro" id="IPR029058">
    <property type="entry name" value="AB_hydrolase_fold"/>
</dbReference>
<evidence type="ECO:0000313" key="3">
    <source>
        <dbReference type="Proteomes" id="UP001362999"/>
    </source>
</evidence>
<dbReference type="InterPro" id="IPR000073">
    <property type="entry name" value="AB_hydrolase_1"/>
</dbReference>
<proteinExistence type="predicted"/>
<name>A0AAW0DNY1_9AGAR</name>
<feature type="domain" description="AB hydrolase-1" evidence="1">
    <location>
        <begin position="42"/>
        <end position="297"/>
    </location>
</feature>
<organism evidence="2 3">
    <name type="scientific">Favolaschia claudopus</name>
    <dbReference type="NCBI Taxonomy" id="2862362"/>
    <lineage>
        <taxon>Eukaryota</taxon>
        <taxon>Fungi</taxon>
        <taxon>Dikarya</taxon>
        <taxon>Basidiomycota</taxon>
        <taxon>Agaricomycotina</taxon>
        <taxon>Agaricomycetes</taxon>
        <taxon>Agaricomycetidae</taxon>
        <taxon>Agaricales</taxon>
        <taxon>Marasmiineae</taxon>
        <taxon>Mycenaceae</taxon>
        <taxon>Favolaschia</taxon>
    </lineage>
</organism>
<dbReference type="SUPFAM" id="SSF53474">
    <property type="entry name" value="alpha/beta-Hydrolases"/>
    <property type="match status" value="1"/>
</dbReference>
<dbReference type="Proteomes" id="UP001362999">
    <property type="component" value="Unassembled WGS sequence"/>
</dbReference>
<reference evidence="2 3" key="1">
    <citation type="journal article" date="2024" name="J Genomics">
        <title>Draft genome sequencing and assembly of Favolaschia claudopus CIRM-BRFM 2984 isolated from oak limbs.</title>
        <authorList>
            <person name="Navarro D."/>
            <person name="Drula E."/>
            <person name="Chaduli D."/>
            <person name="Cazenave R."/>
            <person name="Ahrendt S."/>
            <person name="Wang J."/>
            <person name="Lipzen A."/>
            <person name="Daum C."/>
            <person name="Barry K."/>
            <person name="Grigoriev I.V."/>
            <person name="Favel A."/>
            <person name="Rosso M.N."/>
            <person name="Martin F."/>
        </authorList>
    </citation>
    <scope>NUCLEOTIDE SEQUENCE [LARGE SCALE GENOMIC DNA]</scope>
    <source>
        <strain evidence="2 3">CIRM-BRFM 2984</strain>
    </source>
</reference>
<dbReference type="InterPro" id="IPR050471">
    <property type="entry name" value="AB_hydrolase"/>
</dbReference>
<sequence>MPHIELKAAASSSTDESESFFYTISTPTSPSASSSEIVQELPTIVLIHPVYAGSVLWHPVFADCRLRRFNLVAMDLRGHGETKAGVGEDYGRDILAGDVLRIMDSLDIAEFHVAGVATGASVALQMAVMAPERVRSVFMVSPAPQIEPAESLQGRQEIVDYWVQAHQNDSTEVDEIAAADAVYGALQLAYNNKETRLTKAVCSYGVSNAKRNWTGDCLHRSEIITVKYFSNETPFDVSSLKRIRAETPVMLIHGSEDIVYPRFHAEELLGLLRTAGLGKAELLTLEGAPHFANVTHPEEINKFLYDFIAANCGSAVKEFPPPPQVVESRFLEELAKYGYLEDDTDSDGSE</sequence>
<dbReference type="EMBL" id="JAWWNJ010000006">
    <property type="protein sequence ID" value="KAK7053604.1"/>
    <property type="molecule type" value="Genomic_DNA"/>
</dbReference>
<gene>
    <name evidence="2" type="ORF">R3P38DRAFT_3385865</name>
</gene>
<evidence type="ECO:0000313" key="2">
    <source>
        <dbReference type="EMBL" id="KAK7053604.1"/>
    </source>
</evidence>
<protein>
    <submittedName>
        <fullName evidence="2">AB hydrolase-1 domain-containing protein</fullName>
    </submittedName>
</protein>
<dbReference type="GO" id="GO:0004806">
    <property type="term" value="F:triacylglycerol lipase activity"/>
    <property type="evidence" value="ECO:0007669"/>
    <property type="project" value="TreeGrafter"/>
</dbReference>
<dbReference type="PRINTS" id="PR00412">
    <property type="entry name" value="EPOXHYDRLASE"/>
</dbReference>
<keyword evidence="2" id="KW-0378">Hydrolase</keyword>
<keyword evidence="3" id="KW-1185">Reference proteome</keyword>
<comment type="caution">
    <text evidence="2">The sequence shown here is derived from an EMBL/GenBank/DDBJ whole genome shotgun (WGS) entry which is preliminary data.</text>
</comment>
<dbReference type="GO" id="GO:0046503">
    <property type="term" value="P:glycerolipid catabolic process"/>
    <property type="evidence" value="ECO:0007669"/>
    <property type="project" value="TreeGrafter"/>
</dbReference>